<evidence type="ECO:0000313" key="9">
    <source>
        <dbReference type="Proteomes" id="UP001595555"/>
    </source>
</evidence>
<dbReference type="InterPro" id="IPR050546">
    <property type="entry name" value="Glycosyl_Hydrlase_16"/>
</dbReference>
<feature type="domain" description="GH16" evidence="7">
    <location>
        <begin position="1"/>
        <end position="193"/>
    </location>
</feature>
<organism evidence="8 9">
    <name type="scientific">Cellvibrio fontiphilus</name>
    <dbReference type="NCBI Taxonomy" id="1815559"/>
    <lineage>
        <taxon>Bacteria</taxon>
        <taxon>Pseudomonadati</taxon>
        <taxon>Pseudomonadota</taxon>
        <taxon>Gammaproteobacteria</taxon>
        <taxon>Cellvibrionales</taxon>
        <taxon>Cellvibrionaceae</taxon>
        <taxon>Cellvibrio</taxon>
    </lineage>
</organism>
<evidence type="ECO:0000256" key="2">
    <source>
        <dbReference type="ARBA" id="ARBA00022729"/>
    </source>
</evidence>
<dbReference type="Pfam" id="PF00722">
    <property type="entry name" value="Glyco_hydro_16"/>
    <property type="match status" value="1"/>
</dbReference>
<dbReference type="InterPro" id="IPR020008">
    <property type="entry name" value="GlyGly_CTERM"/>
</dbReference>
<evidence type="ECO:0000256" key="6">
    <source>
        <dbReference type="SAM" id="SignalP"/>
    </source>
</evidence>
<dbReference type="InterPro" id="IPR013320">
    <property type="entry name" value="ConA-like_dom_sf"/>
</dbReference>
<evidence type="ECO:0000256" key="1">
    <source>
        <dbReference type="ARBA" id="ARBA00006865"/>
    </source>
</evidence>
<dbReference type="InterPro" id="IPR000757">
    <property type="entry name" value="Beta-glucanase-like"/>
</dbReference>
<dbReference type="PROSITE" id="PS51762">
    <property type="entry name" value="GH16_2"/>
    <property type="match status" value="1"/>
</dbReference>
<evidence type="ECO:0000256" key="3">
    <source>
        <dbReference type="ARBA" id="ARBA00022801"/>
    </source>
</evidence>
<feature type="compositionally biased region" description="Low complexity" evidence="5">
    <location>
        <begin position="260"/>
        <end position="280"/>
    </location>
</feature>
<dbReference type="InterPro" id="IPR008264">
    <property type="entry name" value="Beta_glucanase"/>
</dbReference>
<keyword evidence="2 6" id="KW-0732">Signal</keyword>
<dbReference type="NCBIfam" id="TIGR03501">
    <property type="entry name" value="GlyGly_CTERM"/>
    <property type="match status" value="1"/>
</dbReference>
<reference evidence="9" key="1">
    <citation type="journal article" date="2019" name="Int. J. Syst. Evol. Microbiol.">
        <title>The Global Catalogue of Microorganisms (GCM) 10K type strain sequencing project: providing services to taxonomists for standard genome sequencing and annotation.</title>
        <authorList>
            <consortium name="The Broad Institute Genomics Platform"/>
            <consortium name="The Broad Institute Genome Sequencing Center for Infectious Disease"/>
            <person name="Wu L."/>
            <person name="Ma J."/>
        </authorList>
    </citation>
    <scope>NUCLEOTIDE SEQUENCE [LARGE SCALE GENOMIC DNA]</scope>
    <source>
        <strain evidence="9">KCTC 52237</strain>
    </source>
</reference>
<feature type="chain" id="PRO_5045534012" evidence="6">
    <location>
        <begin position="23"/>
        <end position="351"/>
    </location>
</feature>
<dbReference type="Gene3D" id="2.60.120.200">
    <property type="match status" value="1"/>
</dbReference>
<proteinExistence type="inferred from homology"/>
<evidence type="ECO:0000256" key="4">
    <source>
        <dbReference type="ARBA" id="ARBA00023295"/>
    </source>
</evidence>
<keyword evidence="4" id="KW-0326">Glycosidase</keyword>
<feature type="region of interest" description="Disordered" evidence="5">
    <location>
        <begin position="252"/>
        <end position="280"/>
    </location>
</feature>
<keyword evidence="9" id="KW-1185">Reference proteome</keyword>
<comment type="caution">
    <text evidence="8">The sequence shown here is derived from an EMBL/GenBank/DDBJ whole genome shotgun (WGS) entry which is preliminary data.</text>
</comment>
<comment type="similarity">
    <text evidence="1">Belongs to the glycosyl hydrolase 16 family.</text>
</comment>
<evidence type="ECO:0000259" key="7">
    <source>
        <dbReference type="PROSITE" id="PS51762"/>
    </source>
</evidence>
<dbReference type="PANTHER" id="PTHR10963:SF22">
    <property type="entry name" value="GLYCOSIDASE CRH2-RELATED"/>
    <property type="match status" value="1"/>
</dbReference>
<evidence type="ECO:0000313" key="8">
    <source>
        <dbReference type="EMBL" id="MFC3114735.1"/>
    </source>
</evidence>
<feature type="signal peptide" evidence="6">
    <location>
        <begin position="1"/>
        <end position="22"/>
    </location>
</feature>
<evidence type="ECO:0000256" key="5">
    <source>
        <dbReference type="SAM" id="MobiDB-lite"/>
    </source>
</evidence>
<dbReference type="PANTHER" id="PTHR10963">
    <property type="entry name" value="GLYCOSYL HYDROLASE-RELATED"/>
    <property type="match status" value="1"/>
</dbReference>
<dbReference type="PRINTS" id="PR00737">
    <property type="entry name" value="GLHYDRLASE16"/>
</dbReference>
<name>A0ABV7FB07_9GAMM</name>
<gene>
    <name evidence="8" type="ORF">ACFODX_04135</name>
</gene>
<dbReference type="EMBL" id="JBHRTF010000002">
    <property type="protein sequence ID" value="MFC3114735.1"/>
    <property type="molecule type" value="Genomic_DNA"/>
</dbReference>
<dbReference type="SUPFAM" id="SSF49899">
    <property type="entry name" value="Concanavalin A-like lectins/glucanases"/>
    <property type="match status" value="1"/>
</dbReference>
<protein>
    <submittedName>
        <fullName evidence="8">Family 16 glycosylhydrolase</fullName>
    </submittedName>
</protein>
<accession>A0ABV7FB07</accession>
<dbReference type="RefSeq" id="WP_378116344.1">
    <property type="nucleotide sequence ID" value="NZ_JBHRTF010000002.1"/>
</dbReference>
<keyword evidence="3" id="KW-0378">Hydrolase</keyword>
<sequence length="351" mass="37597">MRRFFWMLLALVSAAGVNTATAKTYKGAEIYSNESVLYGRFEIRMQVAKGSGILSTFFTYKNGSEVGNTFWEEIDIEVFGKNNATEWQSNIILGSTRPTLHTEQVHTAPSSLGDGYHTYVLEWTPDYVAWFVDGVEVRRITGTSTVTSLTNPQSLRFNLWSSESAEWVGPWDPSILPVYQFVNYIDYKAYNATSKTFEGGWRDDFDSFNSARWGKANWTFDTNRVDFAPENVVVKDGILVLAMTTENALGFTGTPPADNVSSSSSAATSSTPASSTAASSVASSTPASSAAATSQAASSEALSSVAPSSTAAAASSRAATGGNSGGSGGGAVQAWWLLMLTALVLVRRRGC</sequence>
<dbReference type="Proteomes" id="UP001595555">
    <property type="component" value="Unassembled WGS sequence"/>
</dbReference>